<feature type="region of interest" description="Disordered" evidence="1">
    <location>
        <begin position="338"/>
        <end position="357"/>
    </location>
</feature>
<evidence type="ECO:0000313" key="2">
    <source>
        <dbReference type="EMBL" id="MDH7451853.1"/>
    </source>
</evidence>
<dbReference type="EMBL" id="JARYGX010000005">
    <property type="protein sequence ID" value="MDH7451853.1"/>
    <property type="molecule type" value="Genomic_DNA"/>
</dbReference>
<protein>
    <submittedName>
        <fullName evidence="2">Uncharacterized protein</fullName>
    </submittedName>
</protein>
<organism evidence="2 3">
    <name type="scientific">Luteimonas composti</name>
    <dbReference type="NCBI Taxonomy" id="398257"/>
    <lineage>
        <taxon>Bacteria</taxon>
        <taxon>Pseudomonadati</taxon>
        <taxon>Pseudomonadota</taxon>
        <taxon>Gammaproteobacteria</taxon>
        <taxon>Lysobacterales</taxon>
        <taxon>Lysobacteraceae</taxon>
        <taxon>Luteimonas</taxon>
    </lineage>
</organism>
<name>A0ABT6MMQ6_9GAMM</name>
<sequence>MATPNTALEALLGQFAAGPLSGPDEERQLRAALSADPDRMALLNGMAASGQLRGFAIETSNATLVGTYDRQAGMIHLPAASFRDGDLEPVAGLQVLVADFSRRSWRDSNGQSHSITQDMVDNLNATFNGSPVLAAQVKAAVALSHVQHLSLLDNGMAAGATYDGTVGDGTPKGINLPPVALQRWSPGTPQGTYDAQDLTFVLGHEIQHGFNDAEKDKATLDFLRDIAIQAKAPGPVHDYSDELRAYLGAGRDDEAKAQIAGWNALLSRQRQFNPHADGIGLMLNTQNDRLLDFVRADPLNPSQAVVNSGITFNPDGSLSPTPANVAAMGKHYFDRPSPLHAQPGERPVTLGEGRPGPSADYTNYYGTWAVERIIAAEDRADVRHRGARPQIAIDMAGLGLREDLIEMEGLDLGTNRAPRPYLDTSRSPAATGHFHHTQDASMGHDHQHVPVADLPRIMRSGDAVVDAWIEALQDGDHAAARAVQRAFADSIEGRGMWAEATGTAVRNTGQGHGPAPSPERALPASDGRWPDAVPSIPFPSGPHELAELQQAMQR</sequence>
<evidence type="ECO:0000313" key="3">
    <source>
        <dbReference type="Proteomes" id="UP001160550"/>
    </source>
</evidence>
<feature type="region of interest" description="Disordered" evidence="1">
    <location>
        <begin position="505"/>
        <end position="554"/>
    </location>
</feature>
<dbReference type="RefSeq" id="WP_280941061.1">
    <property type="nucleotide sequence ID" value="NZ_JARYGX010000005.1"/>
</dbReference>
<proteinExistence type="predicted"/>
<reference evidence="2" key="1">
    <citation type="journal article" date="2007" name="Int. J. Syst. Evol. Microbiol.">
        <title>Luteimonas composti sp. nov., a moderately thermophilic bacterium isolated from food waste.</title>
        <authorList>
            <person name="Young C.C."/>
            <person name="Kampfer P."/>
            <person name="Chen W.M."/>
            <person name="Yen W.S."/>
            <person name="Arun A.B."/>
            <person name="Lai W.A."/>
            <person name="Shen F.T."/>
            <person name="Rekha P.D."/>
            <person name="Lin K.Y."/>
            <person name="Chou J.H."/>
        </authorList>
    </citation>
    <scope>NUCLEOTIDE SEQUENCE</scope>
    <source>
        <strain evidence="2">CC-YY355</strain>
    </source>
</reference>
<evidence type="ECO:0000256" key="1">
    <source>
        <dbReference type="SAM" id="MobiDB-lite"/>
    </source>
</evidence>
<keyword evidence="3" id="KW-1185">Reference proteome</keyword>
<accession>A0ABT6MMQ6</accession>
<gene>
    <name evidence="2" type="ORF">QF205_02010</name>
</gene>
<reference evidence="2" key="2">
    <citation type="submission" date="2023-04" db="EMBL/GenBank/DDBJ databases">
        <authorList>
            <person name="Sun J.-Q."/>
        </authorList>
    </citation>
    <scope>NUCLEOTIDE SEQUENCE</scope>
    <source>
        <strain evidence="2">CC-YY355</strain>
    </source>
</reference>
<dbReference type="Proteomes" id="UP001160550">
    <property type="component" value="Unassembled WGS sequence"/>
</dbReference>
<comment type="caution">
    <text evidence="2">The sequence shown here is derived from an EMBL/GenBank/DDBJ whole genome shotgun (WGS) entry which is preliminary data.</text>
</comment>